<dbReference type="AlphaFoldDB" id="A0A0U3SCR8"/>
<feature type="coiled-coil region" evidence="1">
    <location>
        <begin position="25"/>
        <end position="52"/>
    </location>
</feature>
<evidence type="ECO:0000256" key="1">
    <source>
        <dbReference type="SAM" id="Coils"/>
    </source>
</evidence>
<organism evidence="2">
    <name type="scientific">Enterobacter cloacae</name>
    <dbReference type="NCBI Taxonomy" id="550"/>
    <lineage>
        <taxon>Bacteria</taxon>
        <taxon>Pseudomonadati</taxon>
        <taxon>Pseudomonadota</taxon>
        <taxon>Gammaproteobacteria</taxon>
        <taxon>Enterobacterales</taxon>
        <taxon>Enterobacteriaceae</taxon>
        <taxon>Enterobacter</taxon>
        <taxon>Enterobacter cloacae complex</taxon>
    </lineage>
</organism>
<evidence type="ECO:0000313" key="2">
    <source>
        <dbReference type="EMBL" id="ALV83348.1"/>
    </source>
</evidence>
<name>A0A0U3SCR8_ENTCL</name>
<protein>
    <submittedName>
        <fullName evidence="2">Uncharacterized protein</fullName>
    </submittedName>
</protein>
<accession>A0A0U3SCR8</accession>
<dbReference type="EMBL" id="KT884517">
    <property type="protein sequence ID" value="ALV83348.1"/>
    <property type="molecule type" value="Genomic_DNA"/>
</dbReference>
<proteinExistence type="predicted"/>
<reference evidence="2" key="1">
    <citation type="journal article" date="2015" name="J. Clin. Microbiol.">
        <title>Co-Production of KPC-18 and VIM-1 Carbapenemases by Enterobacter cloacae: Implications for Newer beta-Lactam-beta-Lactamase Inhibitor Combinations.</title>
        <authorList>
            <person name="Thomson G.K."/>
            <person name="Snyder J.W."/>
            <person name="McElheny C.L."/>
            <person name="Thomson K.S."/>
            <person name="Doi Y."/>
        </authorList>
    </citation>
    <scope>NUCLEOTIDE SEQUENCE</scope>
    <source>
        <strain evidence="2">G6809</strain>
    </source>
</reference>
<keyword evidence="1" id="KW-0175">Coiled coil</keyword>
<sequence>MSGRTHAAYVNYFQNGRKAHRLAEVERQLAAETSHQQEKRQLEAEARSAENIADHFPRVIPDTPLIEMHPGYYIHRLEWEAHRDGLSVVTVTDERTTRDPELVSYQWNHFVITHRSPWALEDYRIRYYPFSLPEHVAK</sequence>